<sequence length="497" mass="55918">MEMEFVVIVLGMLLSCALIQATFSFFGAGKPKNQPPGPTPFPIIGNLHLLGEQPHQSLANLAKTHGPIMFLKLGRINTLVISSAAAAKQVLKKQDLVFANRHIPDALTAHNHSHHSVVWLPVGTQWRALRKIFNSNIFSGNSLDANQHLRSQKVHELVAYCRRASESNESVDVGRAAFRTTLNLLSNTIFSKDLTDPYDDSGSKEFRELIGNMMVEAGKPNLVDFFPVLKKIDPQGNKRRMGRYFGKLLDIFEELIKERLVMKKLKEDDVLEVCLKINRDNPDEINRTQIKGMFLDLFAAGTDTTSNSLEWAMTEVLRNPHTMAKAKKELEQIIGKGKNVEEADVMRLPYLWCIVKETLRIHSPVPLLIPRKTENEVKLNDYTVPRGTQVLVNVWAIGRDATLWEDPLEFKPERFLTSGIDLRGQDFELIPFGAGRRICPGLPLAVRMLPMMLGSLLNNFDWNLDAGISPKELDMTEKFGITLQKADPLCVVPRPLS</sequence>
<name>A0ACB8XFJ9_ARCLA</name>
<protein>
    <submittedName>
        <fullName evidence="1">Uncharacterized protein</fullName>
    </submittedName>
</protein>
<gene>
    <name evidence="1" type="ORF">L6452_44362</name>
</gene>
<dbReference type="Proteomes" id="UP001055879">
    <property type="component" value="Linkage Group LG18"/>
</dbReference>
<evidence type="ECO:0000313" key="1">
    <source>
        <dbReference type="EMBL" id="KAI3665732.1"/>
    </source>
</evidence>
<dbReference type="EMBL" id="CM042064">
    <property type="protein sequence ID" value="KAI3665732.1"/>
    <property type="molecule type" value="Genomic_DNA"/>
</dbReference>
<proteinExistence type="predicted"/>
<keyword evidence="2" id="KW-1185">Reference proteome</keyword>
<reference evidence="2" key="1">
    <citation type="journal article" date="2022" name="Mol. Ecol. Resour.">
        <title>The genomes of chicory, endive, great burdock and yacon provide insights into Asteraceae palaeo-polyploidization history and plant inulin production.</title>
        <authorList>
            <person name="Fan W."/>
            <person name="Wang S."/>
            <person name="Wang H."/>
            <person name="Wang A."/>
            <person name="Jiang F."/>
            <person name="Liu H."/>
            <person name="Zhao H."/>
            <person name="Xu D."/>
            <person name="Zhang Y."/>
        </authorList>
    </citation>
    <scope>NUCLEOTIDE SEQUENCE [LARGE SCALE GENOMIC DNA]</scope>
    <source>
        <strain evidence="2">cv. Niubang</strain>
    </source>
</reference>
<evidence type="ECO:0000313" key="2">
    <source>
        <dbReference type="Proteomes" id="UP001055879"/>
    </source>
</evidence>
<organism evidence="1 2">
    <name type="scientific">Arctium lappa</name>
    <name type="common">Greater burdock</name>
    <name type="synonym">Lappa major</name>
    <dbReference type="NCBI Taxonomy" id="4217"/>
    <lineage>
        <taxon>Eukaryota</taxon>
        <taxon>Viridiplantae</taxon>
        <taxon>Streptophyta</taxon>
        <taxon>Embryophyta</taxon>
        <taxon>Tracheophyta</taxon>
        <taxon>Spermatophyta</taxon>
        <taxon>Magnoliopsida</taxon>
        <taxon>eudicotyledons</taxon>
        <taxon>Gunneridae</taxon>
        <taxon>Pentapetalae</taxon>
        <taxon>asterids</taxon>
        <taxon>campanulids</taxon>
        <taxon>Asterales</taxon>
        <taxon>Asteraceae</taxon>
        <taxon>Carduoideae</taxon>
        <taxon>Cardueae</taxon>
        <taxon>Arctiinae</taxon>
        <taxon>Arctium</taxon>
    </lineage>
</organism>
<accession>A0ACB8XFJ9</accession>
<reference evidence="1 2" key="2">
    <citation type="journal article" date="2022" name="Mol. Ecol. Resour.">
        <title>The genomes of chicory, endive, great burdock and yacon provide insights into Asteraceae paleo-polyploidization history and plant inulin production.</title>
        <authorList>
            <person name="Fan W."/>
            <person name="Wang S."/>
            <person name="Wang H."/>
            <person name="Wang A."/>
            <person name="Jiang F."/>
            <person name="Liu H."/>
            <person name="Zhao H."/>
            <person name="Xu D."/>
            <person name="Zhang Y."/>
        </authorList>
    </citation>
    <scope>NUCLEOTIDE SEQUENCE [LARGE SCALE GENOMIC DNA]</scope>
    <source>
        <strain evidence="2">cv. Niubang</strain>
    </source>
</reference>
<comment type="caution">
    <text evidence="1">The sequence shown here is derived from an EMBL/GenBank/DDBJ whole genome shotgun (WGS) entry which is preliminary data.</text>
</comment>